<dbReference type="GO" id="GO:0080120">
    <property type="term" value="P:CAAX-box protein maturation"/>
    <property type="evidence" value="ECO:0007669"/>
    <property type="project" value="UniProtKB-ARBA"/>
</dbReference>
<gene>
    <name evidence="3" type="ORF">H9800_04795</name>
</gene>
<keyword evidence="1" id="KW-1133">Transmembrane helix</keyword>
<feature type="transmembrane region" description="Helical" evidence="1">
    <location>
        <begin position="21"/>
        <end position="45"/>
    </location>
</feature>
<dbReference type="Pfam" id="PF02517">
    <property type="entry name" value="Rce1-like"/>
    <property type="match status" value="1"/>
</dbReference>
<dbReference type="GO" id="GO:0008237">
    <property type="term" value="F:metallopeptidase activity"/>
    <property type="evidence" value="ECO:0007669"/>
    <property type="project" value="UniProtKB-KW"/>
</dbReference>
<dbReference type="PANTHER" id="PTHR35797">
    <property type="entry name" value="PROTEASE-RELATED"/>
    <property type="match status" value="1"/>
</dbReference>
<keyword evidence="3" id="KW-0645">Protease</keyword>
<keyword evidence="1" id="KW-0812">Transmembrane</keyword>
<name>A0A9D2KHT4_9MICO</name>
<dbReference type="InterPro" id="IPR042150">
    <property type="entry name" value="MmRce1-like"/>
</dbReference>
<evidence type="ECO:0000256" key="1">
    <source>
        <dbReference type="SAM" id="Phobius"/>
    </source>
</evidence>
<organism evidence="3 4">
    <name type="scientific">Candidatus Microbacterium stercoravium</name>
    <dbReference type="NCBI Taxonomy" id="2838697"/>
    <lineage>
        <taxon>Bacteria</taxon>
        <taxon>Bacillati</taxon>
        <taxon>Actinomycetota</taxon>
        <taxon>Actinomycetes</taxon>
        <taxon>Micrococcales</taxon>
        <taxon>Microbacteriaceae</taxon>
        <taxon>Microbacterium</taxon>
    </lineage>
</organism>
<dbReference type="GO" id="GO:0004175">
    <property type="term" value="F:endopeptidase activity"/>
    <property type="evidence" value="ECO:0007669"/>
    <property type="project" value="UniProtKB-ARBA"/>
</dbReference>
<reference evidence="3" key="1">
    <citation type="journal article" date="2021" name="PeerJ">
        <title>Extensive microbial diversity within the chicken gut microbiome revealed by metagenomics and culture.</title>
        <authorList>
            <person name="Gilroy R."/>
            <person name="Ravi A."/>
            <person name="Getino M."/>
            <person name="Pursley I."/>
            <person name="Horton D.L."/>
            <person name="Alikhan N.F."/>
            <person name="Baker D."/>
            <person name="Gharbi K."/>
            <person name="Hall N."/>
            <person name="Watson M."/>
            <person name="Adriaenssens E.M."/>
            <person name="Foster-Nyarko E."/>
            <person name="Jarju S."/>
            <person name="Secka A."/>
            <person name="Antonio M."/>
            <person name="Oren A."/>
            <person name="Chaudhuri R.R."/>
            <person name="La Ragione R."/>
            <person name="Hildebrand F."/>
            <person name="Pallen M.J."/>
        </authorList>
    </citation>
    <scope>NUCLEOTIDE SEQUENCE</scope>
    <source>
        <strain evidence="3">ChiHjej8B7-3636</strain>
    </source>
</reference>
<feature type="domain" description="CAAX prenyl protease 2/Lysostaphin resistance protein A-like" evidence="2">
    <location>
        <begin position="157"/>
        <end position="258"/>
    </location>
</feature>
<feature type="transmembrane region" description="Helical" evidence="1">
    <location>
        <begin position="219"/>
        <end position="238"/>
    </location>
</feature>
<comment type="caution">
    <text evidence="3">The sequence shown here is derived from an EMBL/GenBank/DDBJ whole genome shotgun (WGS) entry which is preliminary data.</text>
</comment>
<keyword evidence="1" id="KW-0472">Membrane</keyword>
<keyword evidence="3" id="KW-0482">Metalloprotease</keyword>
<dbReference type="InterPro" id="IPR003675">
    <property type="entry name" value="Rce1/LyrA-like_dom"/>
</dbReference>
<accession>A0A9D2KHT4</accession>
<dbReference type="AlphaFoldDB" id="A0A9D2KHT4"/>
<evidence type="ECO:0000313" key="4">
    <source>
        <dbReference type="Proteomes" id="UP000824220"/>
    </source>
</evidence>
<sequence length="323" mass="35142">MNAADLYSPHDVRPGIPPARVSWGSVATFGAIAIALGWLVCLPLWLGDGLASPMFQLIAAVLMATPTVAALVVVFTTVPKGGRARYLGLLPFRPVGRKILLFLLWPVFFLAIAFGAMLLASALGWSEFDADLTMLREQLAALGTDDVPLFLTMQFLAVPLVVIQGTVTAFGEELGWRGYLTTALSPLGFWRSALIIGTVWGVWHAPIILLGYNFNRTDLLGVVYMVVFCLVVGVLLQWSRYFTRSVWPAAVGHGALNATFTYPLFWATPDFDAVTGSALGAPGWILMGAVIVILIACRAFRPERDWTPKRDPRFQISSKGTEA</sequence>
<feature type="transmembrane region" description="Helical" evidence="1">
    <location>
        <begin position="57"/>
        <end position="78"/>
    </location>
</feature>
<keyword evidence="3" id="KW-0378">Hydrolase</keyword>
<dbReference type="EMBL" id="DXAM01000065">
    <property type="protein sequence ID" value="HJA04157.1"/>
    <property type="molecule type" value="Genomic_DNA"/>
</dbReference>
<feature type="transmembrane region" description="Helical" evidence="1">
    <location>
        <begin position="245"/>
        <end position="267"/>
    </location>
</feature>
<feature type="transmembrane region" description="Helical" evidence="1">
    <location>
        <begin position="192"/>
        <end position="213"/>
    </location>
</feature>
<protein>
    <submittedName>
        <fullName evidence="3">CPBP family intramembrane metalloprotease</fullName>
    </submittedName>
</protein>
<feature type="transmembrane region" description="Helical" evidence="1">
    <location>
        <begin position="149"/>
        <end position="171"/>
    </location>
</feature>
<reference evidence="3" key="2">
    <citation type="submission" date="2021-04" db="EMBL/GenBank/DDBJ databases">
        <authorList>
            <person name="Gilroy R."/>
        </authorList>
    </citation>
    <scope>NUCLEOTIDE SEQUENCE</scope>
    <source>
        <strain evidence="3">ChiHjej8B7-3636</strain>
    </source>
</reference>
<feature type="transmembrane region" description="Helical" evidence="1">
    <location>
        <begin position="99"/>
        <end position="125"/>
    </location>
</feature>
<evidence type="ECO:0000259" key="2">
    <source>
        <dbReference type="Pfam" id="PF02517"/>
    </source>
</evidence>
<evidence type="ECO:0000313" key="3">
    <source>
        <dbReference type="EMBL" id="HJA04157.1"/>
    </source>
</evidence>
<dbReference type="PANTHER" id="PTHR35797:SF1">
    <property type="entry name" value="PROTEASE"/>
    <property type="match status" value="1"/>
</dbReference>
<dbReference type="Proteomes" id="UP000824220">
    <property type="component" value="Unassembled WGS sequence"/>
</dbReference>
<proteinExistence type="predicted"/>
<feature type="transmembrane region" description="Helical" evidence="1">
    <location>
        <begin position="279"/>
        <end position="300"/>
    </location>
</feature>